<proteinExistence type="predicted"/>
<dbReference type="Proteomes" id="UP001152562">
    <property type="component" value="Unassembled WGS sequence"/>
</dbReference>
<dbReference type="AlphaFoldDB" id="A0A9P0TH40"/>
<gene>
    <name evidence="2" type="ORF">PIBRA_LOCUS5443</name>
</gene>
<reference evidence="2" key="1">
    <citation type="submission" date="2022-05" db="EMBL/GenBank/DDBJ databases">
        <authorList>
            <person name="Okamura Y."/>
        </authorList>
    </citation>
    <scope>NUCLEOTIDE SEQUENCE</scope>
</reference>
<evidence type="ECO:0000256" key="1">
    <source>
        <dbReference type="SAM" id="MobiDB-lite"/>
    </source>
</evidence>
<feature type="region of interest" description="Disordered" evidence="1">
    <location>
        <begin position="1"/>
        <end position="32"/>
    </location>
</feature>
<name>A0A9P0TH40_PIEBR</name>
<evidence type="ECO:0000313" key="3">
    <source>
        <dbReference type="Proteomes" id="UP001152562"/>
    </source>
</evidence>
<organism evidence="2 3">
    <name type="scientific">Pieris brassicae</name>
    <name type="common">White butterfly</name>
    <name type="synonym">Large white butterfly</name>
    <dbReference type="NCBI Taxonomy" id="7116"/>
    <lineage>
        <taxon>Eukaryota</taxon>
        <taxon>Metazoa</taxon>
        <taxon>Ecdysozoa</taxon>
        <taxon>Arthropoda</taxon>
        <taxon>Hexapoda</taxon>
        <taxon>Insecta</taxon>
        <taxon>Pterygota</taxon>
        <taxon>Neoptera</taxon>
        <taxon>Endopterygota</taxon>
        <taxon>Lepidoptera</taxon>
        <taxon>Glossata</taxon>
        <taxon>Ditrysia</taxon>
        <taxon>Papilionoidea</taxon>
        <taxon>Pieridae</taxon>
        <taxon>Pierinae</taxon>
        <taxon>Pieris</taxon>
    </lineage>
</organism>
<feature type="region of interest" description="Disordered" evidence="1">
    <location>
        <begin position="59"/>
        <end position="80"/>
    </location>
</feature>
<dbReference type="EMBL" id="CALOZG010000005">
    <property type="protein sequence ID" value="CAH4028626.1"/>
    <property type="molecule type" value="Genomic_DNA"/>
</dbReference>
<protein>
    <submittedName>
        <fullName evidence="2">Uncharacterized protein</fullName>
    </submittedName>
</protein>
<accession>A0A9P0TH40</accession>
<comment type="caution">
    <text evidence="2">The sequence shown here is derived from an EMBL/GenBank/DDBJ whole genome shotgun (WGS) entry which is preliminary data.</text>
</comment>
<evidence type="ECO:0000313" key="2">
    <source>
        <dbReference type="EMBL" id="CAH4028626.1"/>
    </source>
</evidence>
<sequence>MSDVLSESGEQSRKGGAQLGRSPLRLGGGAATQPARFGNGAISCCALINSKQAGVERAVPRPGSAVSRNVGRGALISGGK</sequence>
<keyword evidence="3" id="KW-1185">Reference proteome</keyword>